<comment type="caution">
    <text evidence="3">The sequence shown here is derived from an EMBL/GenBank/DDBJ whole genome shotgun (WGS) entry which is preliminary data.</text>
</comment>
<accession>A0A1E8FJN7</accession>
<feature type="transmembrane region" description="Helical" evidence="1">
    <location>
        <begin position="142"/>
        <end position="165"/>
    </location>
</feature>
<dbReference type="STRING" id="1856405.BFC17_08505"/>
<keyword evidence="1" id="KW-0812">Transmembrane</keyword>
<organism evidence="3 4">
    <name type="scientific">Alteromonas lipolytica</name>
    <dbReference type="NCBI Taxonomy" id="1856405"/>
    <lineage>
        <taxon>Bacteria</taxon>
        <taxon>Pseudomonadati</taxon>
        <taxon>Pseudomonadota</taxon>
        <taxon>Gammaproteobacteria</taxon>
        <taxon>Alteromonadales</taxon>
        <taxon>Alteromonadaceae</taxon>
        <taxon>Alteromonas/Salinimonas group</taxon>
        <taxon>Alteromonas</taxon>
    </lineage>
</organism>
<name>A0A1E8FJN7_9ALTE</name>
<dbReference type="OrthoDB" id="6658525at2"/>
<keyword evidence="1" id="KW-1133">Transmembrane helix</keyword>
<dbReference type="RefSeq" id="WP_070174566.1">
    <property type="nucleotide sequence ID" value="NZ_BMJR01000007.1"/>
</dbReference>
<proteinExistence type="predicted"/>
<keyword evidence="1" id="KW-0472">Membrane</keyword>
<evidence type="ECO:0000313" key="4">
    <source>
        <dbReference type="Proteomes" id="UP000176037"/>
    </source>
</evidence>
<evidence type="ECO:0000259" key="2">
    <source>
        <dbReference type="Pfam" id="PF26225"/>
    </source>
</evidence>
<feature type="domain" description="DUF8051" evidence="2">
    <location>
        <begin position="3"/>
        <end position="124"/>
    </location>
</feature>
<reference evidence="3 4" key="1">
    <citation type="submission" date="2016-09" db="EMBL/GenBank/DDBJ databases">
        <title>Alteromonas lipolytica, a new species isolated from sea water.</title>
        <authorList>
            <person name="Wu Y.-H."/>
            <person name="Cheng H."/>
            <person name="Xu X.-W."/>
        </authorList>
    </citation>
    <scope>NUCLEOTIDE SEQUENCE [LARGE SCALE GENOMIC DNA]</scope>
    <source>
        <strain evidence="3 4">JW12</strain>
    </source>
</reference>
<evidence type="ECO:0000256" key="1">
    <source>
        <dbReference type="SAM" id="Phobius"/>
    </source>
</evidence>
<dbReference type="Pfam" id="PF26225">
    <property type="entry name" value="DUF8051"/>
    <property type="match status" value="1"/>
</dbReference>
<protein>
    <recommendedName>
        <fullName evidence="2">DUF8051 domain-containing protein</fullName>
    </recommendedName>
</protein>
<gene>
    <name evidence="3" type="ORF">BFC17_08505</name>
</gene>
<feature type="transmembrane region" description="Helical" evidence="1">
    <location>
        <begin position="37"/>
        <end position="59"/>
    </location>
</feature>
<keyword evidence="4" id="KW-1185">Reference proteome</keyword>
<feature type="transmembrane region" description="Helical" evidence="1">
    <location>
        <begin position="6"/>
        <end position="25"/>
    </location>
</feature>
<sequence length="170" mass="18612">MHTKIAYLLVFSALALMILVPGGPIENRDFSQISPLILSLFNLFLTTLGLGSFMLAYFTRLQYRWAILGSWLAALSYLVVYAVDLARIFPASPTPMPTLLALVEVVGMAMALPILYWCSRLLSVPEVGSKRAVPTLHLSKQWLVLLPIIIAIALAIIVFATLAAMGRIPA</sequence>
<dbReference type="Proteomes" id="UP000176037">
    <property type="component" value="Unassembled WGS sequence"/>
</dbReference>
<dbReference type="AlphaFoldDB" id="A0A1E8FJN7"/>
<feature type="transmembrane region" description="Helical" evidence="1">
    <location>
        <begin position="65"/>
        <end position="86"/>
    </location>
</feature>
<feature type="transmembrane region" description="Helical" evidence="1">
    <location>
        <begin position="98"/>
        <end position="122"/>
    </location>
</feature>
<dbReference type="EMBL" id="MJIC01000002">
    <property type="protein sequence ID" value="OFI36159.1"/>
    <property type="molecule type" value="Genomic_DNA"/>
</dbReference>
<dbReference type="InterPro" id="IPR058364">
    <property type="entry name" value="DUF8051"/>
</dbReference>
<evidence type="ECO:0000313" key="3">
    <source>
        <dbReference type="EMBL" id="OFI36159.1"/>
    </source>
</evidence>